<dbReference type="STRING" id="67356.AQJ84_29960"/>
<sequence>MGVPGELAEEIELVDAMVKRLARRPIDFTDPDWHRRLREGPRPLDEANVREEAEAALSRLLDLYERGDEQTRSEVRALLERCHSFHWATGLPAARTPDGFRRHVVYLSARDHGRDTRDEMVASNRLCEQARGAQVDTRPLLLEVAEISGDEERYGMGSIRQILLRAAGRDPAGLW</sequence>
<dbReference type="OrthoDB" id="3386207at2"/>
<comment type="caution">
    <text evidence="1">The sequence shown here is derived from an EMBL/GenBank/DDBJ whole genome shotgun (WGS) entry which is preliminary data.</text>
</comment>
<reference evidence="2" key="1">
    <citation type="submission" date="2015-07" db="EMBL/GenBank/DDBJ databases">
        <authorList>
            <person name="Ju K.-S."/>
            <person name="Doroghazi J.R."/>
            <person name="Metcalf W.W."/>
        </authorList>
    </citation>
    <scope>NUCLEOTIDE SEQUENCE [LARGE SCALE GENOMIC DNA]</scope>
    <source>
        <strain evidence="2">NRRL 2290</strain>
    </source>
</reference>
<dbReference type="PATRIC" id="fig|67356.5.peg.3756"/>
<dbReference type="EMBL" id="LGUS01000162">
    <property type="protein sequence ID" value="KOG34648.1"/>
    <property type="molecule type" value="Genomic_DNA"/>
</dbReference>
<dbReference type="RefSeq" id="WP_030040466.1">
    <property type="nucleotide sequence ID" value="NZ_KL575600.1"/>
</dbReference>
<dbReference type="Proteomes" id="UP000037251">
    <property type="component" value="Unassembled WGS sequence"/>
</dbReference>
<keyword evidence="2" id="KW-1185">Reference proteome</keyword>
<evidence type="ECO:0000313" key="1">
    <source>
        <dbReference type="EMBL" id="KOG34648.1"/>
    </source>
</evidence>
<organism evidence="1 2">
    <name type="scientific">Streptomyces resistomycificus</name>
    <dbReference type="NCBI Taxonomy" id="67356"/>
    <lineage>
        <taxon>Bacteria</taxon>
        <taxon>Bacillati</taxon>
        <taxon>Actinomycetota</taxon>
        <taxon>Actinomycetes</taxon>
        <taxon>Kitasatosporales</taxon>
        <taxon>Streptomycetaceae</taxon>
        <taxon>Streptomyces</taxon>
        <taxon>Streptomyces aurantiacus group</taxon>
    </lineage>
</organism>
<proteinExistence type="predicted"/>
<name>A0A0L8L8Z2_9ACTN</name>
<accession>A0A0L8L8Z2</accession>
<dbReference type="AlphaFoldDB" id="A0A0L8L8Z2"/>
<protein>
    <submittedName>
        <fullName evidence="1">Uncharacterized protein</fullName>
    </submittedName>
</protein>
<dbReference type="eggNOG" id="ENOG50329F8">
    <property type="taxonomic scope" value="Bacteria"/>
</dbReference>
<gene>
    <name evidence="1" type="ORF">ADK37_17645</name>
</gene>
<evidence type="ECO:0000313" key="2">
    <source>
        <dbReference type="Proteomes" id="UP000037251"/>
    </source>
</evidence>